<protein>
    <submittedName>
        <fullName evidence="3">AraC family transcriptional regulator</fullName>
    </submittedName>
</protein>
<gene>
    <name evidence="3" type="ORF">N7E81_18900</name>
</gene>
<dbReference type="EMBL" id="CP106735">
    <property type="protein sequence ID" value="UXX79425.1"/>
    <property type="molecule type" value="Genomic_DNA"/>
</dbReference>
<feature type="domain" description="HTH araC/xylS-type" evidence="2">
    <location>
        <begin position="36"/>
        <end position="136"/>
    </location>
</feature>
<keyword evidence="1" id="KW-0238">DNA-binding</keyword>
<evidence type="ECO:0000313" key="3">
    <source>
        <dbReference type="EMBL" id="UXX79425.1"/>
    </source>
</evidence>
<evidence type="ECO:0000259" key="2">
    <source>
        <dbReference type="PROSITE" id="PS01124"/>
    </source>
</evidence>
<reference evidence="3" key="1">
    <citation type="submission" date="2022-10" db="EMBL/GenBank/DDBJ databases">
        <title>Comparative genomics and taxonomic characterization of three novel marine species of genus Reichenbachiella exhibiting antioxidant and polysaccharide degradation activities.</title>
        <authorList>
            <person name="Muhammad N."/>
            <person name="Lee Y.-J."/>
            <person name="Ko J."/>
            <person name="Kim S.-G."/>
        </authorList>
    </citation>
    <scope>NUCLEOTIDE SEQUENCE</scope>
    <source>
        <strain evidence="3">Wsw4-B4</strain>
    </source>
</reference>
<evidence type="ECO:0000256" key="1">
    <source>
        <dbReference type="ARBA" id="ARBA00023125"/>
    </source>
</evidence>
<accession>A0ABY6D1E7</accession>
<dbReference type="PROSITE" id="PS01124">
    <property type="entry name" value="HTH_ARAC_FAMILY_2"/>
    <property type="match status" value="1"/>
</dbReference>
<organism evidence="3 4">
    <name type="scientific">Reichenbachiella carrageenanivorans</name>
    <dbReference type="NCBI Taxonomy" id="2979869"/>
    <lineage>
        <taxon>Bacteria</taxon>
        <taxon>Pseudomonadati</taxon>
        <taxon>Bacteroidota</taxon>
        <taxon>Cytophagia</taxon>
        <taxon>Cytophagales</taxon>
        <taxon>Reichenbachiellaceae</taxon>
        <taxon>Reichenbachiella</taxon>
    </lineage>
</organism>
<dbReference type="RefSeq" id="WP_263051168.1">
    <property type="nucleotide sequence ID" value="NZ_CP106735.1"/>
</dbReference>
<dbReference type="PANTHER" id="PTHR43280:SF28">
    <property type="entry name" value="HTH-TYPE TRANSCRIPTIONAL ACTIVATOR RHAS"/>
    <property type="match status" value="1"/>
</dbReference>
<sequence>MRNLLSQKEHWSKESSNTMLINDKPLVDDIEKELLEKVRNLIIDQIDNPNLTVLDLADAMAASERKVYRLIKKLTGWTPHELIKEVRWHYIENLIRTKNLKNATEAAHAIGMKNVTNFKKQFHKRFNRTIEEMMAKNA</sequence>
<evidence type="ECO:0000313" key="4">
    <source>
        <dbReference type="Proteomes" id="UP001062165"/>
    </source>
</evidence>
<name>A0ABY6D1E7_9BACT</name>
<dbReference type="InterPro" id="IPR018060">
    <property type="entry name" value="HTH_AraC"/>
</dbReference>
<dbReference type="Proteomes" id="UP001062165">
    <property type="component" value="Chromosome"/>
</dbReference>
<proteinExistence type="predicted"/>
<dbReference type="Gene3D" id="1.10.10.60">
    <property type="entry name" value="Homeodomain-like"/>
    <property type="match status" value="1"/>
</dbReference>
<dbReference type="PANTHER" id="PTHR43280">
    <property type="entry name" value="ARAC-FAMILY TRANSCRIPTIONAL REGULATOR"/>
    <property type="match status" value="1"/>
</dbReference>
<dbReference type="SMART" id="SM00342">
    <property type="entry name" value="HTH_ARAC"/>
    <property type="match status" value="1"/>
</dbReference>
<dbReference type="Pfam" id="PF12833">
    <property type="entry name" value="HTH_18"/>
    <property type="match status" value="1"/>
</dbReference>
<keyword evidence="4" id="KW-1185">Reference proteome</keyword>